<protein>
    <recommendedName>
        <fullName evidence="1">CHAD domain-containing protein</fullName>
    </recommendedName>
</protein>
<organism evidence="2 3">
    <name type="scientific">Celeribacter ethanolicus</name>
    <dbReference type="NCBI Taxonomy" id="1758178"/>
    <lineage>
        <taxon>Bacteria</taxon>
        <taxon>Pseudomonadati</taxon>
        <taxon>Pseudomonadota</taxon>
        <taxon>Alphaproteobacteria</taxon>
        <taxon>Rhodobacterales</taxon>
        <taxon>Roseobacteraceae</taxon>
        <taxon>Celeribacter</taxon>
    </lineage>
</organism>
<sequence length="378" mass="42945">MRTDLHDGTPRLRSPGRAQSQCLVMETQGARICPEMRNIYLRGLTTLLTLRTPTALYAQHRLSRRRCHRRVTYPVLLSAREVIMSYRIRPKDPDMSAALRRIAEDRLTRAIEATRAVTPEARMLAVHDIRKRLKEMRGLIRLVRPDFDGFKPADQALRDIGRGLSALRDIKVRCDTLGHVADYAALPDDPLGPYLTELGMRRDAAYGDPSVTLLRDTGAALTALRDSSAQWSLRHSGRRAIFPGLSKTYAEARDAMEHARETRAPEDFHAWRKHVKYHFYHAQILSPIWPEAMAAHIAAAEALGELLGKHHDLHVLGEEARAAGLAKAPLKVLEQGLTDRIEMLEKQAFLDGARLLADTPETLSRRWSIWYRLWRNSN</sequence>
<dbReference type="PANTHER" id="PTHR39339">
    <property type="entry name" value="SLR1444 PROTEIN"/>
    <property type="match status" value="1"/>
</dbReference>
<evidence type="ECO:0000259" key="1">
    <source>
        <dbReference type="PROSITE" id="PS51708"/>
    </source>
</evidence>
<evidence type="ECO:0000313" key="2">
    <source>
        <dbReference type="EMBL" id="ATG47683.1"/>
    </source>
</evidence>
<accession>A0A291GAX1</accession>
<feature type="domain" description="CHAD" evidence="1">
    <location>
        <begin position="92"/>
        <end position="375"/>
    </location>
</feature>
<evidence type="ECO:0000313" key="3">
    <source>
        <dbReference type="Proteomes" id="UP000217935"/>
    </source>
</evidence>
<dbReference type="InterPro" id="IPR007899">
    <property type="entry name" value="CHAD_dom"/>
</dbReference>
<gene>
    <name evidence="2" type="ORF">CEW89_08930</name>
</gene>
<dbReference type="PANTHER" id="PTHR39339:SF1">
    <property type="entry name" value="CHAD DOMAIN-CONTAINING PROTEIN"/>
    <property type="match status" value="1"/>
</dbReference>
<dbReference type="PROSITE" id="PS51708">
    <property type="entry name" value="CHAD"/>
    <property type="match status" value="1"/>
</dbReference>
<dbReference type="KEGG" id="ceh:CEW89_08930"/>
<dbReference type="SMART" id="SM00880">
    <property type="entry name" value="CHAD"/>
    <property type="match status" value="1"/>
</dbReference>
<dbReference type="Pfam" id="PF05235">
    <property type="entry name" value="CHAD"/>
    <property type="match status" value="1"/>
</dbReference>
<dbReference type="InterPro" id="IPR038186">
    <property type="entry name" value="CHAD_dom_sf"/>
</dbReference>
<dbReference type="STRING" id="1758178.GCA_001550095_01303"/>
<keyword evidence="3" id="KW-1185">Reference proteome</keyword>
<name>A0A291GAX1_9RHOB</name>
<dbReference type="Proteomes" id="UP000217935">
    <property type="component" value="Chromosome"/>
</dbReference>
<dbReference type="Gene3D" id="1.40.20.10">
    <property type="entry name" value="CHAD domain"/>
    <property type="match status" value="1"/>
</dbReference>
<dbReference type="AlphaFoldDB" id="A0A291GAX1"/>
<proteinExistence type="predicted"/>
<dbReference type="EMBL" id="CP022196">
    <property type="protein sequence ID" value="ATG47683.1"/>
    <property type="molecule type" value="Genomic_DNA"/>
</dbReference>
<reference evidence="2 3" key="1">
    <citation type="submission" date="2017-06" db="EMBL/GenBank/DDBJ databases">
        <title>Celeribacter sp. TSPH2 complete genome sequence.</title>
        <authorList>
            <person name="Woo J.-H."/>
            <person name="Kim H.-S."/>
        </authorList>
    </citation>
    <scope>NUCLEOTIDE SEQUENCE [LARGE SCALE GENOMIC DNA]</scope>
    <source>
        <strain evidence="2 3">TSPH2</strain>
    </source>
</reference>